<dbReference type="InterPro" id="IPR016040">
    <property type="entry name" value="NAD(P)-bd_dom"/>
</dbReference>
<evidence type="ECO:0000259" key="1">
    <source>
        <dbReference type="Pfam" id="PF13460"/>
    </source>
</evidence>
<evidence type="ECO:0000313" key="2">
    <source>
        <dbReference type="EMBL" id="MBF6300743.1"/>
    </source>
</evidence>
<dbReference type="PANTHER" id="PTHR43355:SF2">
    <property type="entry name" value="FLAVIN REDUCTASE (NADPH)"/>
    <property type="match status" value="1"/>
</dbReference>
<sequence>MRLTVFGATGNTGTRVVDQALATGHEVTTVGRGRPSIPGHPRLRAVVADVMNPADIVEAVRGADAVLDTIGSREKGPTSVCTDAALSISKAMELAGAQRLVVVSNSAGVPGRGDDWFTRFVVKPLILRPLLRHSLADMAVAEQAVRDSALDWTIVRAPQLTDNAAKGSYRTAVERNVLFGIRITRDDLAACLLDLATDQAAIPKHVNVAN</sequence>
<dbReference type="EMBL" id="JADLQX010000020">
    <property type="protein sequence ID" value="MBF6300743.1"/>
    <property type="molecule type" value="Genomic_DNA"/>
</dbReference>
<comment type="caution">
    <text evidence="2">The sequence shown here is derived from an EMBL/GenBank/DDBJ whole genome shotgun (WGS) entry which is preliminary data.</text>
</comment>
<protein>
    <submittedName>
        <fullName evidence="2">SDR family oxidoreductase</fullName>
    </submittedName>
</protein>
<dbReference type="Gene3D" id="3.40.50.720">
    <property type="entry name" value="NAD(P)-binding Rossmann-like Domain"/>
    <property type="match status" value="1"/>
</dbReference>
<keyword evidence="3" id="KW-1185">Reference proteome</keyword>
<dbReference type="SUPFAM" id="SSF51735">
    <property type="entry name" value="NAD(P)-binding Rossmann-fold domains"/>
    <property type="match status" value="1"/>
</dbReference>
<dbReference type="InterPro" id="IPR051606">
    <property type="entry name" value="Polyketide_Oxido-like"/>
</dbReference>
<feature type="domain" description="NAD(P)-binding" evidence="1">
    <location>
        <begin position="7"/>
        <end position="198"/>
    </location>
</feature>
<evidence type="ECO:0000313" key="3">
    <source>
        <dbReference type="Proteomes" id="UP000702209"/>
    </source>
</evidence>
<accession>A0ABS0CVW7</accession>
<name>A0ABS0CVW7_9NOCA</name>
<dbReference type="Pfam" id="PF13460">
    <property type="entry name" value="NAD_binding_10"/>
    <property type="match status" value="1"/>
</dbReference>
<dbReference type="InterPro" id="IPR036291">
    <property type="entry name" value="NAD(P)-bd_dom_sf"/>
</dbReference>
<proteinExistence type="predicted"/>
<reference evidence="2 3" key="1">
    <citation type="submission" date="2020-10" db="EMBL/GenBank/DDBJ databases">
        <title>Identification of Nocardia species via Next-generation sequencing and recognition of intraspecies genetic diversity.</title>
        <authorList>
            <person name="Li P."/>
            <person name="Li P."/>
            <person name="Lu B."/>
        </authorList>
    </citation>
    <scope>NUCLEOTIDE SEQUENCE [LARGE SCALE GENOMIC DNA]</scope>
    <source>
        <strain evidence="2 3">BJ06-0157</strain>
    </source>
</reference>
<gene>
    <name evidence="2" type="ORF">IU459_24825</name>
</gene>
<dbReference type="RefSeq" id="WP_195131967.1">
    <property type="nucleotide sequence ID" value="NZ_JADLQX010000020.1"/>
</dbReference>
<dbReference type="PANTHER" id="PTHR43355">
    <property type="entry name" value="FLAVIN REDUCTASE (NADPH)"/>
    <property type="match status" value="1"/>
</dbReference>
<organism evidence="2 3">
    <name type="scientific">Nocardia amamiensis</name>
    <dbReference type="NCBI Taxonomy" id="404578"/>
    <lineage>
        <taxon>Bacteria</taxon>
        <taxon>Bacillati</taxon>
        <taxon>Actinomycetota</taxon>
        <taxon>Actinomycetes</taxon>
        <taxon>Mycobacteriales</taxon>
        <taxon>Nocardiaceae</taxon>
        <taxon>Nocardia</taxon>
    </lineage>
</organism>
<dbReference type="Proteomes" id="UP000702209">
    <property type="component" value="Unassembled WGS sequence"/>
</dbReference>